<feature type="compositionally biased region" description="Low complexity" evidence="2">
    <location>
        <begin position="1013"/>
        <end position="1026"/>
    </location>
</feature>
<feature type="region of interest" description="Disordered" evidence="2">
    <location>
        <begin position="233"/>
        <end position="265"/>
    </location>
</feature>
<feature type="compositionally biased region" description="Basic and acidic residues" evidence="2">
    <location>
        <begin position="148"/>
        <end position="181"/>
    </location>
</feature>
<feature type="domain" description="RDRP core" evidence="4">
    <location>
        <begin position="1396"/>
        <end position="2062"/>
    </location>
</feature>
<dbReference type="InterPro" id="IPR011990">
    <property type="entry name" value="TPR-like_helical_dom_sf"/>
</dbReference>
<feature type="compositionally biased region" description="Polar residues" evidence="2">
    <location>
        <begin position="980"/>
        <end position="992"/>
    </location>
</feature>
<feature type="compositionally biased region" description="Low complexity" evidence="2">
    <location>
        <begin position="948"/>
        <end position="964"/>
    </location>
</feature>
<feature type="region of interest" description="Disordered" evidence="2">
    <location>
        <begin position="100"/>
        <end position="183"/>
    </location>
</feature>
<evidence type="ECO:0000313" key="6">
    <source>
        <dbReference type="Proteomes" id="UP001148786"/>
    </source>
</evidence>
<evidence type="ECO:0000259" key="3">
    <source>
        <dbReference type="Pfam" id="PF00931"/>
    </source>
</evidence>
<evidence type="ECO:0000313" key="5">
    <source>
        <dbReference type="EMBL" id="KAJ3514209.1"/>
    </source>
</evidence>
<dbReference type="InterPro" id="IPR057596">
    <property type="entry name" value="RDRP_core"/>
</dbReference>
<accession>A0A9W8MWE7</accession>
<dbReference type="PANTHER" id="PTHR23079:SF55">
    <property type="entry name" value="RNA-DIRECTED RNA POLYMERASE"/>
    <property type="match status" value="1"/>
</dbReference>
<dbReference type="SUPFAM" id="SSF48452">
    <property type="entry name" value="TPR-like"/>
    <property type="match status" value="2"/>
</dbReference>
<dbReference type="Gene3D" id="3.40.50.300">
    <property type="entry name" value="P-loop containing nucleotide triphosphate hydrolases"/>
    <property type="match status" value="1"/>
</dbReference>
<feature type="region of interest" description="Disordered" evidence="2">
    <location>
        <begin position="3371"/>
        <end position="3439"/>
    </location>
</feature>
<dbReference type="Proteomes" id="UP001148786">
    <property type="component" value="Unassembled WGS sequence"/>
</dbReference>
<dbReference type="Pfam" id="PF05183">
    <property type="entry name" value="RdRP"/>
    <property type="match status" value="1"/>
</dbReference>
<feature type="region of interest" description="Disordered" evidence="2">
    <location>
        <begin position="930"/>
        <end position="1103"/>
    </location>
</feature>
<feature type="compositionally biased region" description="Low complexity" evidence="2">
    <location>
        <begin position="894"/>
        <end position="910"/>
    </location>
</feature>
<feature type="compositionally biased region" description="Pro residues" evidence="2">
    <location>
        <begin position="1046"/>
        <end position="1060"/>
    </location>
</feature>
<feature type="region of interest" description="Disordered" evidence="2">
    <location>
        <begin position="1699"/>
        <end position="1722"/>
    </location>
</feature>
<dbReference type="SUPFAM" id="SSF52540">
    <property type="entry name" value="P-loop containing nucleoside triphosphate hydrolases"/>
    <property type="match status" value="1"/>
</dbReference>
<dbReference type="EMBL" id="JANKHO010000156">
    <property type="protein sequence ID" value="KAJ3514209.1"/>
    <property type="molecule type" value="Genomic_DNA"/>
</dbReference>
<dbReference type="InterPro" id="IPR007855">
    <property type="entry name" value="RDRP"/>
</dbReference>
<dbReference type="InterPro" id="IPR027417">
    <property type="entry name" value="P-loop_NTPase"/>
</dbReference>
<dbReference type="GO" id="GO:0003723">
    <property type="term" value="F:RNA binding"/>
    <property type="evidence" value="ECO:0007669"/>
    <property type="project" value="UniProtKB-KW"/>
</dbReference>
<feature type="compositionally biased region" description="Low complexity" evidence="2">
    <location>
        <begin position="1202"/>
        <end position="1218"/>
    </location>
</feature>
<feature type="compositionally biased region" description="Acidic residues" evidence="2">
    <location>
        <begin position="1711"/>
        <end position="1722"/>
    </location>
</feature>
<feature type="repeat" description="TPR" evidence="1">
    <location>
        <begin position="2964"/>
        <end position="2997"/>
    </location>
</feature>
<feature type="compositionally biased region" description="Polar residues" evidence="2">
    <location>
        <begin position="1169"/>
        <end position="1180"/>
    </location>
</feature>
<protein>
    <recommendedName>
        <fullName evidence="7">RNA-directed RNA polymerase</fullName>
    </recommendedName>
</protein>
<feature type="region of interest" description="Disordered" evidence="2">
    <location>
        <begin position="524"/>
        <end position="562"/>
    </location>
</feature>
<feature type="compositionally biased region" description="Basic and acidic residues" evidence="2">
    <location>
        <begin position="421"/>
        <end position="438"/>
    </location>
</feature>
<dbReference type="GO" id="GO:0003968">
    <property type="term" value="F:RNA-directed RNA polymerase activity"/>
    <property type="evidence" value="ECO:0007669"/>
    <property type="project" value="UniProtKB-KW"/>
</dbReference>
<organism evidence="5 6">
    <name type="scientific">Agrocybe chaxingu</name>
    <dbReference type="NCBI Taxonomy" id="84603"/>
    <lineage>
        <taxon>Eukaryota</taxon>
        <taxon>Fungi</taxon>
        <taxon>Dikarya</taxon>
        <taxon>Basidiomycota</taxon>
        <taxon>Agaricomycotina</taxon>
        <taxon>Agaricomycetes</taxon>
        <taxon>Agaricomycetidae</taxon>
        <taxon>Agaricales</taxon>
        <taxon>Agaricineae</taxon>
        <taxon>Strophariaceae</taxon>
        <taxon>Agrocybe</taxon>
    </lineage>
</organism>
<feature type="compositionally biased region" description="Low complexity" evidence="2">
    <location>
        <begin position="526"/>
        <end position="562"/>
    </location>
</feature>
<evidence type="ECO:0000256" key="1">
    <source>
        <dbReference type="PROSITE-ProRule" id="PRU00339"/>
    </source>
</evidence>
<dbReference type="CDD" id="cd21037">
    <property type="entry name" value="MLKL_NTD"/>
    <property type="match status" value="1"/>
</dbReference>
<gene>
    <name evidence="5" type="ORF">NLJ89_g2502</name>
</gene>
<dbReference type="PROSITE" id="PS50005">
    <property type="entry name" value="TPR"/>
    <property type="match status" value="1"/>
</dbReference>
<dbReference type="InterPro" id="IPR019734">
    <property type="entry name" value="TPR_rpt"/>
</dbReference>
<feature type="region of interest" description="Disordered" evidence="2">
    <location>
        <begin position="786"/>
        <end position="917"/>
    </location>
</feature>
<dbReference type="InterPro" id="IPR059179">
    <property type="entry name" value="MLKL-like_MCAfunc"/>
</dbReference>
<feature type="compositionally biased region" description="Acidic residues" evidence="2">
    <location>
        <begin position="3404"/>
        <end position="3421"/>
    </location>
</feature>
<feature type="compositionally biased region" description="Acidic residues" evidence="2">
    <location>
        <begin position="3388"/>
        <end position="3397"/>
    </location>
</feature>
<feature type="domain" description="NB-ARC" evidence="3">
    <location>
        <begin position="2373"/>
        <end position="2476"/>
    </location>
</feature>
<feature type="region of interest" description="Disordered" evidence="2">
    <location>
        <begin position="1165"/>
        <end position="1229"/>
    </location>
</feature>
<feature type="region of interest" description="Disordered" evidence="2">
    <location>
        <begin position="374"/>
        <end position="438"/>
    </location>
</feature>
<keyword evidence="6" id="KW-1185">Reference proteome</keyword>
<feature type="compositionally biased region" description="Polar residues" evidence="2">
    <location>
        <begin position="1092"/>
        <end position="1103"/>
    </location>
</feature>
<dbReference type="OrthoDB" id="621413at2759"/>
<feature type="compositionally biased region" description="Low complexity" evidence="2">
    <location>
        <begin position="850"/>
        <end position="859"/>
    </location>
</feature>
<dbReference type="InterPro" id="IPR002182">
    <property type="entry name" value="NB-ARC"/>
</dbReference>
<evidence type="ECO:0000256" key="2">
    <source>
        <dbReference type="SAM" id="MobiDB-lite"/>
    </source>
</evidence>
<feature type="compositionally biased region" description="Low complexity" evidence="2">
    <location>
        <begin position="1074"/>
        <end position="1087"/>
    </location>
</feature>
<dbReference type="GO" id="GO:0030422">
    <property type="term" value="P:siRNA processing"/>
    <property type="evidence" value="ECO:0007669"/>
    <property type="project" value="TreeGrafter"/>
</dbReference>
<feature type="compositionally biased region" description="Polar residues" evidence="2">
    <location>
        <begin position="402"/>
        <end position="414"/>
    </location>
</feature>
<reference evidence="5" key="1">
    <citation type="submission" date="2022-07" db="EMBL/GenBank/DDBJ databases">
        <title>Genome Sequence of Agrocybe chaxingu.</title>
        <authorList>
            <person name="Buettner E."/>
        </authorList>
    </citation>
    <scope>NUCLEOTIDE SEQUENCE</scope>
    <source>
        <strain evidence="5">MP-N11</strain>
    </source>
</reference>
<feature type="compositionally biased region" description="Low complexity" evidence="2">
    <location>
        <begin position="108"/>
        <end position="118"/>
    </location>
</feature>
<dbReference type="GO" id="GO:0031380">
    <property type="term" value="C:nuclear RNA-directed RNA polymerase complex"/>
    <property type="evidence" value="ECO:0007669"/>
    <property type="project" value="TreeGrafter"/>
</dbReference>
<dbReference type="Pfam" id="PF00931">
    <property type="entry name" value="NB-ARC"/>
    <property type="match status" value="1"/>
</dbReference>
<comment type="caution">
    <text evidence="5">The sequence shown here is derived from an EMBL/GenBank/DDBJ whole genome shotgun (WGS) entry which is preliminary data.</text>
</comment>
<dbReference type="PANTHER" id="PTHR23079">
    <property type="entry name" value="RNA-DEPENDENT RNA POLYMERASE"/>
    <property type="match status" value="1"/>
</dbReference>
<sequence length="3439" mass="377797">MSDDEGVEYSPLSSPTFAFPLESPESVLSVTYTPEASPSTLSAAGDPATFKPAFIRGTSFQKALEVARNAESAKFESQRPESLFLERQVTGGRAWAESYLPKVHEQEQQQAQEAPNQQPEKHEPAKVETVTPVPAGIAEKLLSPAVEPETKAPEEVQEKREPTRVEESTQEPAKVEVEAHETTPVQPLVLGLAKAEAQIQEPTLANAHTEDPTTPKAQLSPLDDVRVEVEAPEATPTIIVSSDDSTPVVVHDSPVAEPPPPAPPVLELVKPEIEAENVVSLPSTSPEPIVTEPVHSEPAVAKPALVEAPPSSTEPAFVNPAVVDVVPLIIRKRSPTNPVPVTTEAKEVPLPTAEPLPKIETVPVPLVVVRPASVEPSKETPLQPLESKTLPTVVEPAKDQPVGQTVTAENQFSASLPPDIVVRKESTESKTSSDDKADAVGRNKAALTLDAERLADESLMSPPMATGNMTAMSLTDVLSNYFTGGGGPHDSFRATTPPPIPGVRSPLSPEAALAYDVPETPPPAKPAAVKIPDPRSFLSPPPSGFLSGVPSSGNSSFGSIGSRPMSMIETSPGQVARALRMTPATSRGVPMFLPPSSSQPRKSDFVYFPPTPPDAEVTEFGSVILNSGRRRRGSEPDLTNLSTKPASFSAVVHGKVRETPASATMPLSGIRKLPATPVMKRVKRATILEPPLSPGQGELAALIHEAVLLEDALDKGELPSEVPRILEEDEQTLQAEEEAAVLAAAKVKEGAERQRIAAAAAQLRAKRDLPTAGRLKHTFLVPLSKARSMHHRKETSSSAADTLRPEEDIVRPKSAGVVEQSGSRSARTDFAATQKMPVPPRPRTPSDNSAAPVPDTVPQVPAPPPKSPKSTRFATFRRLGSITSRPNTTIHGAINRTSNSTSSEISSEDSALAVTPPENNLEFGLRVSPVSESSHGYSSHHGHAQKNSMSFPSLSPKKSSASVSRATSFAEKMWSRARTKSNGSVLSSTSTDRTQDEGAPRLPALGPPPAIQLPPSLTSSSASTSQEDVRVLHPPKRSTSLKHPSDLPPIPVSPPPPLPTVTPTSYNKQAPVQPSDLSNDSLLLSPSKDNTRPSSWTSVSSAGSLPSPLFDKALFDAFPSVPGTTPTPMTAFRPHQREMSLGSAANAASSFDSALLSSAIHLASSHKSTATPPTTYQPLPSATRVPATATYAPRRSVPSTQSDSGSSTKTPSSSGFSTNLGKRKTNALSASSDDFSEVLPLSKKPKANPVLPSEHASLASSPVLIAHCSTVQRLFEKTKICRGVQYELARLVSSERLSYNDITPDKLKKLAGCNKISAPQVEEVFFSKSTVQPIDSAFARERASKSPWEELDREEAALANGPYEGLGNNPNRPDWYGGKVEFRGRLSQHDSDVGYKIILESCCLGASSRFTRRFGSWSFLRVKIPTQIFFSHNDLERFFQRSFVMWGKVFRACYAKDDNVFFYWTNEVYPIGKPLLDRLSFHDFIMWHNPLQQNSNQLMTKWAARLPLGFSNSVPGPCLLRENILPEDDVVSSKNSDMTDGCGLTTQSVHQSIWYQLSLQLMPTAFQFRLAGFKGMSIFRDEIPLSDSTMQGWFRPSQTKIKYPSGLQLDPAMLTFDLLRTSHMRTPSRLSTETIINLAENGVPHSRFVDLLKATLREMVKGLTTWDGPDAMFNLWINLERIGGVMAGRRTREVAGEARVRGYSSRSPENQELDDEDDEDGFGLENTSALRSVAWWADQISGCPSTLEETAMVLLDAGFTPEGCPVLREKIKKIVTTKVENRTHNLKFDLEYSCTAFAVPDPFGVLGPNEVHIKSSQRNLKTEDGMTTDIIVGDVLLTRSPCKMPIDVQKAKAVEHPLLRNYVDVIVFSIQGHRRLIDLLGGGDYDGDVVLAIWQSLLVEPFQNAEDKHTPESLHLDIAFTRDTETGQVFLERVQAYEPEKMIQAMQHYLLGGLRDTSLVGKYSTMHTNAIYELGYHNPRTIKLAYKFCRVLDAPKTGWRIKPKTLEEDLRAYHSTRGPEWKISKDTKKSKHNADTRNLPVLKRDERSEFAKGRFIMDTLMRAAKKERDRLLAEMETFFKDERNTTRPDPVLLQPWNNAEAWAATGCPHSVAEKKADLEKIKSHVHKIYKKERDRLSASARGSFTSLSIEVRQDILRALSKEFASYPDIADVPSIPDSVTLARFRASYAYKYDMHEQKNREGWSRFPWNVALRELCAIKAATDPYKEVQSNKDRSQELVSKVTIYSKVVFDALSTFEKCVSDLDLRSLEDDLAGIAKLAIYEILQSTESPKGTNLSRFRRVLYRDDIASKIAEQDRRLDTTITAFQLKSSIVLRSKPPLSTNPVSQVLYKMPIPSRRQVRLRGKPQIVFGRRHEIDAIVEALLRSFAYQHVCILGAGGMGKTTLALSVLHDERIGNRYAERFFVSCEAATSPDLLLSEIAMALELSEHAKDDVLQCIKDRLTRGPGGQRTLLCLDNFETPWDPLSTRSEVEGLLTELASPWDVALLLTMRGSQYPMGTQWVKAISPLQPIDVQSAISTFTAIAGEADQFAIKLMKVVDCVPLAVTLIANLAAVDGETTEALWARWEEERTAMVESGQDRLASLDTSVQLSLDSPRMQREPCALQFLSAISMLPDGVSPVILREWEKGFPGLPSIKKAISILRQNALVYEDSEQNLRVLSPIRLYMLGHHPPPTQSRQFICDYYTNLVLQGPLHHDLTINSHLQREVGNVTAILLDLLESSNPEQLPDVVSAVVKFCHYTYTTGNGSTQAIARAVEKLRDLPETWKPMVTATVPPASVKQMGQGGFNLFKWKSGKNTPVANLIQKNGRISSSATMELTAKLRADCLGCWGQLLSRRSEFGLAQEKFEEAQKLHVAAGDLDGLAYDLLNIGLSLSRDKDKLQAALEALQGATKLHEQIGDLAGKAYDLMGLGHVLRMFGTRDEEAASAFSSASIIFEEIGDNAGQAAASNGLGNIMQSRSKFAEAEKYFRKAVGLSEAAGDVVSQAENMAGIAVTLLLRSRWSEAQSSIETALALRVPNVDPDHLHILGRVCIAKADFAQAEALLDRALLMHQEISDDRGQADDLFYLSTIALHRGERRKALDLSYVAYNHARTRDDLLEATIKLLGAELCIRDLAFSLALERLVDAKEVFERLDCALGMAQCLYCWATYDMRHGNFDEAMQKLVDALKIHQEVDSVQGQADDLNKISEVLVHQYQTQSASAPSKQLEGQDDDPASFLRKAATLIAEALALHIQIDDVQGQGDDMYVLSGIFLQQNRFSDAEDAVRHALDMHERTQAIYARGRDFARLSDILWQKSRKDHGSDVRTRLEAKPGGLEEDPLAVLRRAIDIFTDIMACGEFFECRQQRRRMKGKELIPPEGVRLPNFYLSDSETDEEEEEDGGKGSTDEDDDEDDEWDTASDGEDGSDKLDITSDGEDGRDER</sequence>
<dbReference type="GO" id="GO:0043531">
    <property type="term" value="F:ADP binding"/>
    <property type="evidence" value="ECO:0007669"/>
    <property type="project" value="InterPro"/>
</dbReference>
<feature type="compositionally biased region" description="Polar residues" evidence="2">
    <location>
        <begin position="881"/>
        <end position="890"/>
    </location>
</feature>
<evidence type="ECO:0000259" key="4">
    <source>
        <dbReference type="Pfam" id="PF05183"/>
    </source>
</evidence>
<evidence type="ECO:0008006" key="7">
    <source>
        <dbReference type="Google" id="ProtNLM"/>
    </source>
</evidence>
<proteinExistence type="predicted"/>
<keyword evidence="1" id="KW-0802">TPR repeat</keyword>
<feature type="compositionally biased region" description="Acidic residues" evidence="2">
    <location>
        <begin position="3430"/>
        <end position="3439"/>
    </location>
</feature>
<dbReference type="Gene3D" id="1.25.40.10">
    <property type="entry name" value="Tetratricopeptide repeat domain"/>
    <property type="match status" value="2"/>
</dbReference>
<dbReference type="SMART" id="SM00028">
    <property type="entry name" value="TPR"/>
    <property type="match status" value="5"/>
</dbReference>
<name>A0A9W8MWE7_9AGAR</name>
<feature type="region of interest" description="Disordered" evidence="2">
    <location>
        <begin position="203"/>
        <end position="222"/>
    </location>
</feature>